<dbReference type="EMBL" id="JACGWT010000007">
    <property type="protein sequence ID" value="MBA8796258.1"/>
    <property type="molecule type" value="Genomic_DNA"/>
</dbReference>
<dbReference type="InterPro" id="IPR028366">
    <property type="entry name" value="PhoU"/>
</dbReference>
<evidence type="ECO:0000313" key="10">
    <source>
        <dbReference type="Proteomes" id="UP000523079"/>
    </source>
</evidence>
<evidence type="ECO:0000313" key="9">
    <source>
        <dbReference type="EMBL" id="MBA8796258.1"/>
    </source>
</evidence>
<dbReference type="NCBIfam" id="TIGR02135">
    <property type="entry name" value="phoU_full"/>
    <property type="match status" value="1"/>
</dbReference>
<dbReference type="GO" id="GO:0030643">
    <property type="term" value="P:intracellular phosphate ion homeostasis"/>
    <property type="evidence" value="ECO:0007669"/>
    <property type="project" value="InterPro"/>
</dbReference>
<dbReference type="RefSeq" id="WP_182561880.1">
    <property type="nucleotide sequence ID" value="NZ_JACGWT010000007.1"/>
</dbReference>
<feature type="domain" description="PhoU" evidence="8">
    <location>
        <begin position="122"/>
        <end position="204"/>
    </location>
</feature>
<dbReference type="Pfam" id="PF01895">
    <property type="entry name" value="PhoU"/>
    <property type="match status" value="2"/>
</dbReference>
<keyword evidence="4 7" id="KW-0813">Transport</keyword>
<keyword evidence="10" id="KW-1185">Reference proteome</keyword>
<name>A0A7W3P7P7_9ACTN</name>
<dbReference type="GO" id="GO:0006817">
    <property type="term" value="P:phosphate ion transport"/>
    <property type="evidence" value="ECO:0007669"/>
    <property type="project" value="UniProtKB-KW"/>
</dbReference>
<keyword evidence="6 7" id="KW-0592">Phosphate transport</keyword>
<dbReference type="InterPro" id="IPR026022">
    <property type="entry name" value="PhoU_dom"/>
</dbReference>
<dbReference type="AlphaFoldDB" id="A0A7W3P7P7"/>
<keyword evidence="5 7" id="KW-0963">Cytoplasm</keyword>
<evidence type="ECO:0000256" key="3">
    <source>
        <dbReference type="ARBA" id="ARBA00011738"/>
    </source>
</evidence>
<comment type="function">
    <text evidence="7">Plays a role in the regulation of phosphate uptake.</text>
</comment>
<gene>
    <name evidence="9" type="ORF">FHX74_003911</name>
</gene>
<evidence type="ECO:0000256" key="4">
    <source>
        <dbReference type="ARBA" id="ARBA00022448"/>
    </source>
</evidence>
<comment type="subunit">
    <text evidence="3 7">Homodimer.</text>
</comment>
<dbReference type="FunFam" id="1.20.58.220:FF:000004">
    <property type="entry name" value="Phosphate-specific transport system accessory protein PhoU"/>
    <property type="match status" value="1"/>
</dbReference>
<evidence type="ECO:0000256" key="7">
    <source>
        <dbReference type="PIRNR" id="PIRNR003107"/>
    </source>
</evidence>
<evidence type="ECO:0000256" key="2">
    <source>
        <dbReference type="ARBA" id="ARBA00008107"/>
    </source>
</evidence>
<dbReference type="GO" id="GO:0005737">
    <property type="term" value="C:cytoplasm"/>
    <property type="evidence" value="ECO:0007669"/>
    <property type="project" value="UniProtKB-SubCell"/>
</dbReference>
<dbReference type="InterPro" id="IPR038078">
    <property type="entry name" value="PhoU-like_sf"/>
</dbReference>
<evidence type="ECO:0000256" key="1">
    <source>
        <dbReference type="ARBA" id="ARBA00004496"/>
    </source>
</evidence>
<protein>
    <recommendedName>
        <fullName evidence="7">Phosphate-specific transport system accessory protein PhoU</fullName>
    </recommendedName>
</protein>
<evidence type="ECO:0000256" key="5">
    <source>
        <dbReference type="ARBA" id="ARBA00022490"/>
    </source>
</evidence>
<feature type="domain" description="PhoU" evidence="8">
    <location>
        <begin position="18"/>
        <end position="103"/>
    </location>
</feature>
<proteinExistence type="inferred from homology"/>
<dbReference type="Proteomes" id="UP000523079">
    <property type="component" value="Unassembled WGS sequence"/>
</dbReference>
<evidence type="ECO:0000256" key="6">
    <source>
        <dbReference type="ARBA" id="ARBA00022592"/>
    </source>
</evidence>
<comment type="caution">
    <text evidence="9">The sequence shown here is derived from an EMBL/GenBank/DDBJ whole genome shotgun (WGS) entry which is preliminary data.</text>
</comment>
<dbReference type="Gene3D" id="1.20.58.220">
    <property type="entry name" value="Phosphate transport system protein phou homolog 2, domain 2"/>
    <property type="match status" value="1"/>
</dbReference>
<sequence length="221" mass="24652">MRATYREQLDDIMSDLVGMSQTVSHAVRNATTALLDADIRLAEQVISSDEQLDHNQADIEARCFQVLARQAPVAGELRTVVAALRMVTELERMGDLAAHVAKIARLRYPESAVPADLKPTFVQMGDVAEKMVVTAGQTLSDRNIQGAEELHARDQEMDELRKSQFRVLLSDDWTYGVEAAVDVALLGRYYERIADHAASVARRIIYVVTGEFPDDEVWPQP</sequence>
<evidence type="ECO:0000259" key="8">
    <source>
        <dbReference type="Pfam" id="PF01895"/>
    </source>
</evidence>
<comment type="similarity">
    <text evidence="2 7">Belongs to the PhoU family.</text>
</comment>
<dbReference type="PIRSF" id="PIRSF003107">
    <property type="entry name" value="PhoU"/>
    <property type="match status" value="1"/>
</dbReference>
<dbReference type="SUPFAM" id="SSF109755">
    <property type="entry name" value="PhoU-like"/>
    <property type="match status" value="1"/>
</dbReference>
<dbReference type="PANTHER" id="PTHR42930:SF3">
    <property type="entry name" value="PHOSPHATE-SPECIFIC TRANSPORT SYSTEM ACCESSORY PROTEIN PHOU"/>
    <property type="match status" value="1"/>
</dbReference>
<dbReference type="GO" id="GO:0045936">
    <property type="term" value="P:negative regulation of phosphate metabolic process"/>
    <property type="evidence" value="ECO:0007669"/>
    <property type="project" value="InterPro"/>
</dbReference>
<comment type="subcellular location">
    <subcellularLocation>
        <location evidence="1 7">Cytoplasm</location>
    </subcellularLocation>
</comment>
<reference evidence="9 10" key="1">
    <citation type="submission" date="2020-07" db="EMBL/GenBank/DDBJ databases">
        <title>Sequencing the genomes of 1000 actinobacteria strains.</title>
        <authorList>
            <person name="Klenk H.-P."/>
        </authorList>
    </citation>
    <scope>NUCLEOTIDE SEQUENCE [LARGE SCALE GENOMIC DNA]</scope>
    <source>
        <strain evidence="9 10">DSM 100723</strain>
    </source>
</reference>
<accession>A0A7W3P7P7</accession>
<dbReference type="PANTHER" id="PTHR42930">
    <property type="entry name" value="PHOSPHATE-SPECIFIC TRANSPORT SYSTEM ACCESSORY PROTEIN PHOU"/>
    <property type="match status" value="1"/>
</dbReference>
<organism evidence="9 10">
    <name type="scientific">Microlunatus kandeliicorticis</name>
    <dbReference type="NCBI Taxonomy" id="1759536"/>
    <lineage>
        <taxon>Bacteria</taxon>
        <taxon>Bacillati</taxon>
        <taxon>Actinomycetota</taxon>
        <taxon>Actinomycetes</taxon>
        <taxon>Propionibacteriales</taxon>
        <taxon>Propionibacteriaceae</taxon>
        <taxon>Microlunatus</taxon>
    </lineage>
</organism>